<organism evidence="1 2">
    <name type="scientific">Panicum virgatum</name>
    <name type="common">Blackwell switchgrass</name>
    <dbReference type="NCBI Taxonomy" id="38727"/>
    <lineage>
        <taxon>Eukaryota</taxon>
        <taxon>Viridiplantae</taxon>
        <taxon>Streptophyta</taxon>
        <taxon>Embryophyta</taxon>
        <taxon>Tracheophyta</taxon>
        <taxon>Spermatophyta</taxon>
        <taxon>Magnoliopsida</taxon>
        <taxon>Liliopsida</taxon>
        <taxon>Poales</taxon>
        <taxon>Poaceae</taxon>
        <taxon>PACMAD clade</taxon>
        <taxon>Panicoideae</taxon>
        <taxon>Panicodae</taxon>
        <taxon>Paniceae</taxon>
        <taxon>Panicinae</taxon>
        <taxon>Panicum</taxon>
        <taxon>Panicum sect. Hiantes</taxon>
    </lineage>
</organism>
<comment type="caution">
    <text evidence="1">The sequence shown here is derived from an EMBL/GenBank/DDBJ whole genome shotgun (WGS) entry which is preliminary data.</text>
</comment>
<evidence type="ECO:0000313" key="2">
    <source>
        <dbReference type="Proteomes" id="UP000823388"/>
    </source>
</evidence>
<reference evidence="1 2" key="1">
    <citation type="submission" date="2020-05" db="EMBL/GenBank/DDBJ databases">
        <title>WGS assembly of Panicum virgatum.</title>
        <authorList>
            <person name="Lovell J.T."/>
            <person name="Jenkins J."/>
            <person name="Shu S."/>
            <person name="Juenger T.E."/>
            <person name="Schmutz J."/>
        </authorList>
    </citation>
    <scope>NUCLEOTIDE SEQUENCE [LARGE SCALE GENOMIC DNA]</scope>
    <source>
        <strain evidence="2">cv. AP13</strain>
    </source>
</reference>
<dbReference type="Proteomes" id="UP000823388">
    <property type="component" value="Chromosome 9K"/>
</dbReference>
<name>A0A8T0P1T7_PANVG</name>
<protein>
    <submittedName>
        <fullName evidence="1">Uncharacterized protein</fullName>
    </submittedName>
</protein>
<proteinExistence type="predicted"/>
<dbReference type="AlphaFoldDB" id="A0A8T0P1T7"/>
<accession>A0A8T0P1T7</accession>
<dbReference type="EMBL" id="CM029053">
    <property type="protein sequence ID" value="KAG2554948.1"/>
    <property type="molecule type" value="Genomic_DNA"/>
</dbReference>
<sequence length="64" mass="7335">MGTAIRIGFNSAEVCNFTHKRVYKGVQRFLCNLMAGPNRLIFWSNDYIMGQGYGIFLCANHKFI</sequence>
<evidence type="ECO:0000313" key="1">
    <source>
        <dbReference type="EMBL" id="KAG2554948.1"/>
    </source>
</evidence>
<keyword evidence="2" id="KW-1185">Reference proteome</keyword>
<gene>
    <name evidence="1" type="ORF">PVAP13_9KG579501</name>
</gene>